<dbReference type="EMBL" id="BAAAYR010000005">
    <property type="protein sequence ID" value="GAA3577033.1"/>
    <property type="molecule type" value="Genomic_DNA"/>
</dbReference>
<protein>
    <submittedName>
        <fullName evidence="2">Uncharacterized protein</fullName>
    </submittedName>
</protein>
<evidence type="ECO:0000313" key="2">
    <source>
        <dbReference type="EMBL" id="GAA3577033.1"/>
    </source>
</evidence>
<feature type="region of interest" description="Disordered" evidence="1">
    <location>
        <begin position="40"/>
        <end position="80"/>
    </location>
</feature>
<gene>
    <name evidence="2" type="ORF">GCM10022197_37810</name>
</gene>
<organism evidence="2 3">
    <name type="scientific">Microlunatus spumicola</name>
    <dbReference type="NCBI Taxonomy" id="81499"/>
    <lineage>
        <taxon>Bacteria</taxon>
        <taxon>Bacillati</taxon>
        <taxon>Actinomycetota</taxon>
        <taxon>Actinomycetes</taxon>
        <taxon>Propionibacteriales</taxon>
        <taxon>Propionibacteriaceae</taxon>
        <taxon>Microlunatus</taxon>
    </lineage>
</organism>
<name>A0ABP6Y6Y9_9ACTN</name>
<sequence length="101" mass="10163">MPLGETGTSTLVTLPSATVISTCTGPQRVDAASPVYVFVPDEEPEELDDPEDEDPEEEAPDEAEGVDDGSGGAVADGVPDGVAGALEALPAAVAGVLVEVW</sequence>
<dbReference type="Proteomes" id="UP001500767">
    <property type="component" value="Unassembled WGS sequence"/>
</dbReference>
<evidence type="ECO:0000313" key="3">
    <source>
        <dbReference type="Proteomes" id="UP001500767"/>
    </source>
</evidence>
<reference evidence="3" key="1">
    <citation type="journal article" date="2019" name="Int. J. Syst. Evol. Microbiol.">
        <title>The Global Catalogue of Microorganisms (GCM) 10K type strain sequencing project: providing services to taxonomists for standard genome sequencing and annotation.</title>
        <authorList>
            <consortium name="The Broad Institute Genomics Platform"/>
            <consortium name="The Broad Institute Genome Sequencing Center for Infectious Disease"/>
            <person name="Wu L."/>
            <person name="Ma J."/>
        </authorList>
    </citation>
    <scope>NUCLEOTIDE SEQUENCE [LARGE SCALE GENOMIC DNA]</scope>
    <source>
        <strain evidence="3">JCM 16540</strain>
    </source>
</reference>
<comment type="caution">
    <text evidence="2">The sequence shown here is derived from an EMBL/GenBank/DDBJ whole genome shotgun (WGS) entry which is preliminary data.</text>
</comment>
<evidence type="ECO:0000256" key="1">
    <source>
        <dbReference type="SAM" id="MobiDB-lite"/>
    </source>
</evidence>
<proteinExistence type="predicted"/>
<keyword evidence="3" id="KW-1185">Reference proteome</keyword>
<accession>A0ABP6Y6Y9</accession>
<feature type="compositionally biased region" description="Acidic residues" evidence="1">
    <location>
        <begin position="40"/>
        <end position="67"/>
    </location>
</feature>